<accession>A0A3D8Y556</accession>
<name>A0A3D8Y556_9BACT</name>
<gene>
    <name evidence="1" type="ORF">DSL64_23205</name>
</gene>
<proteinExistence type="predicted"/>
<protein>
    <submittedName>
        <fullName evidence="1">DUF4834 domain-containing protein</fullName>
    </submittedName>
</protein>
<dbReference type="AlphaFoldDB" id="A0A3D8Y556"/>
<evidence type="ECO:0000313" key="1">
    <source>
        <dbReference type="EMBL" id="REA57650.1"/>
    </source>
</evidence>
<reference evidence="1 2" key="1">
    <citation type="submission" date="2018-07" db="EMBL/GenBank/DDBJ databases">
        <title>Dyadobacter roseus sp. nov., isolated from rose rhizosphere soil.</title>
        <authorList>
            <person name="Chen L."/>
        </authorList>
    </citation>
    <scope>NUCLEOTIDE SEQUENCE [LARGE SCALE GENOMIC DNA]</scope>
    <source>
        <strain evidence="1 2">RS19</strain>
    </source>
</reference>
<keyword evidence="2" id="KW-1185">Reference proteome</keyword>
<evidence type="ECO:0000313" key="2">
    <source>
        <dbReference type="Proteomes" id="UP000256373"/>
    </source>
</evidence>
<organism evidence="1 2">
    <name type="scientific">Dyadobacter luteus</name>
    <dbReference type="NCBI Taxonomy" id="2259619"/>
    <lineage>
        <taxon>Bacteria</taxon>
        <taxon>Pseudomonadati</taxon>
        <taxon>Bacteroidota</taxon>
        <taxon>Cytophagia</taxon>
        <taxon>Cytophagales</taxon>
        <taxon>Spirosomataceae</taxon>
        <taxon>Dyadobacter</taxon>
    </lineage>
</organism>
<dbReference type="RefSeq" id="WP_115833337.1">
    <property type="nucleotide sequence ID" value="NZ_QNUL01000026.1"/>
</dbReference>
<sequence length="80" mass="9553">MKIILNILFIFMLLLAFVPVFRRFIFHLLVGRKLVKEQERQYKAQQQRAKQAGVRVDNVPPDINRSRFQGGEYVDYEEVK</sequence>
<dbReference type="EMBL" id="QNUL01000026">
    <property type="protein sequence ID" value="REA57650.1"/>
    <property type="molecule type" value="Genomic_DNA"/>
</dbReference>
<comment type="caution">
    <text evidence="1">The sequence shown here is derived from an EMBL/GenBank/DDBJ whole genome shotgun (WGS) entry which is preliminary data.</text>
</comment>
<dbReference type="Proteomes" id="UP000256373">
    <property type="component" value="Unassembled WGS sequence"/>
</dbReference>